<dbReference type="InterPro" id="IPR036179">
    <property type="entry name" value="Ig-like_dom_sf"/>
</dbReference>
<comment type="caution">
    <text evidence="2">The sequence shown here is derived from an EMBL/GenBank/DDBJ whole genome shotgun (WGS) entry which is preliminary data.</text>
</comment>
<feature type="non-terminal residue" evidence="2">
    <location>
        <position position="218"/>
    </location>
</feature>
<protein>
    <submittedName>
        <fullName evidence="2">KV13 protein</fullName>
    </submittedName>
</protein>
<reference evidence="2" key="1">
    <citation type="journal article" date="2021" name="Cell">
        <title>Tracing the genetic footprints of vertebrate landing in non-teleost ray-finned fishes.</title>
        <authorList>
            <person name="Bi X."/>
            <person name="Wang K."/>
            <person name="Yang L."/>
            <person name="Pan H."/>
            <person name="Jiang H."/>
            <person name="Wei Q."/>
            <person name="Fang M."/>
            <person name="Yu H."/>
            <person name="Zhu C."/>
            <person name="Cai Y."/>
            <person name="He Y."/>
            <person name="Gan X."/>
            <person name="Zeng H."/>
            <person name="Yu D."/>
            <person name="Zhu Y."/>
            <person name="Jiang H."/>
            <person name="Qiu Q."/>
            <person name="Yang H."/>
            <person name="Zhang Y.E."/>
            <person name="Wang W."/>
            <person name="Zhu M."/>
            <person name="He S."/>
            <person name="Zhang G."/>
        </authorList>
    </citation>
    <scope>NUCLEOTIDE SEQUENCE</scope>
    <source>
        <strain evidence="2">Allg_001</strain>
    </source>
</reference>
<dbReference type="AlphaFoldDB" id="A0A8J7NGG7"/>
<dbReference type="EMBL" id="JAAWVO010006242">
    <property type="protein sequence ID" value="MBN3312525.1"/>
    <property type="molecule type" value="Genomic_DNA"/>
</dbReference>
<dbReference type="Pfam" id="PF07686">
    <property type="entry name" value="V-set"/>
    <property type="match status" value="2"/>
</dbReference>
<evidence type="ECO:0000259" key="1">
    <source>
        <dbReference type="SMART" id="SM00406"/>
    </source>
</evidence>
<feature type="non-terminal residue" evidence="2">
    <location>
        <position position="1"/>
    </location>
</feature>
<feature type="domain" description="Immunoglobulin V-set" evidence="1">
    <location>
        <begin position="9"/>
        <end position="82"/>
    </location>
</feature>
<dbReference type="SUPFAM" id="SSF48726">
    <property type="entry name" value="Immunoglobulin"/>
    <property type="match status" value="2"/>
</dbReference>
<proteinExistence type="predicted"/>
<sequence>MFSEAVSKSVQYSAVANCYSSNDCLAWYQQKPGEARKLLIYGASRLESGIPGRFSGSGSGTAFTLTITGVQAEDAGDCYCQSAHYLSNPWSLQWPMGQHGESILKNYCTLHDWKQMRDCEMLWCYFYKDGQYFEFTACPRSFIINTISNIFVKDFDGDSSNMRDWYHQALGKSPKILIYLGTKRPTGISERFSGSGSGTDFTLTITGVQAEDAGYVRL</sequence>
<dbReference type="InterPro" id="IPR013106">
    <property type="entry name" value="Ig_V-set"/>
</dbReference>
<gene>
    <name evidence="2" type="primary">Kv13_1</name>
    <name evidence="2" type="ORF">GTO95_0006276</name>
</gene>
<name>A0A8J7NGG7_ATRSP</name>
<accession>A0A8J7NGG7</accession>
<dbReference type="PANTHER" id="PTHR23267">
    <property type="entry name" value="IMMUNOGLOBULIN LIGHT CHAIN"/>
    <property type="match status" value="1"/>
</dbReference>
<keyword evidence="3" id="KW-1185">Reference proteome</keyword>
<feature type="domain" description="Immunoglobulin V-set" evidence="1">
    <location>
        <begin position="155"/>
        <end position="217"/>
    </location>
</feature>
<dbReference type="SMART" id="SM00406">
    <property type="entry name" value="IGv"/>
    <property type="match status" value="2"/>
</dbReference>
<dbReference type="Proteomes" id="UP000736164">
    <property type="component" value="Unassembled WGS sequence"/>
</dbReference>
<dbReference type="InterPro" id="IPR050150">
    <property type="entry name" value="IgV_Light_Chain"/>
</dbReference>
<evidence type="ECO:0000313" key="3">
    <source>
        <dbReference type="Proteomes" id="UP000736164"/>
    </source>
</evidence>
<dbReference type="InterPro" id="IPR013783">
    <property type="entry name" value="Ig-like_fold"/>
</dbReference>
<evidence type="ECO:0000313" key="2">
    <source>
        <dbReference type="EMBL" id="MBN3312525.1"/>
    </source>
</evidence>
<organism evidence="2 3">
    <name type="scientific">Atractosteus spatula</name>
    <name type="common">Alligator gar</name>
    <name type="synonym">Lepisosteus spatula</name>
    <dbReference type="NCBI Taxonomy" id="7917"/>
    <lineage>
        <taxon>Eukaryota</taxon>
        <taxon>Metazoa</taxon>
        <taxon>Chordata</taxon>
        <taxon>Craniata</taxon>
        <taxon>Vertebrata</taxon>
        <taxon>Euteleostomi</taxon>
        <taxon>Actinopterygii</taxon>
        <taxon>Neopterygii</taxon>
        <taxon>Holostei</taxon>
        <taxon>Semionotiformes</taxon>
        <taxon>Lepisosteidae</taxon>
        <taxon>Atractosteus</taxon>
    </lineage>
</organism>
<dbReference type="Gene3D" id="2.60.40.10">
    <property type="entry name" value="Immunoglobulins"/>
    <property type="match status" value="2"/>
</dbReference>